<organism evidence="1 2">
    <name type="scientific">Streptomyces umbrinus</name>
    <dbReference type="NCBI Taxonomy" id="67370"/>
    <lineage>
        <taxon>Bacteria</taxon>
        <taxon>Bacillati</taxon>
        <taxon>Actinomycetota</taxon>
        <taxon>Actinomycetes</taxon>
        <taxon>Kitasatosporales</taxon>
        <taxon>Streptomycetaceae</taxon>
        <taxon>Streptomyces</taxon>
        <taxon>Streptomyces phaeochromogenes group</taxon>
    </lineage>
</organism>
<dbReference type="Proteomes" id="UP001230328">
    <property type="component" value="Unassembled WGS sequence"/>
</dbReference>
<keyword evidence="2" id="KW-1185">Reference proteome</keyword>
<evidence type="ECO:0000313" key="2">
    <source>
        <dbReference type="Proteomes" id="UP001230328"/>
    </source>
</evidence>
<accession>A0ABU0SM13</accession>
<sequence>MDTPRERHRRAKATGLLAIGRGPWAVGTTRSRGDAHSVMPCLVTQDDGTGFVAKYGLQMPSTQSVAISNRLLPSADGSRAEL</sequence>
<proteinExistence type="predicted"/>
<reference evidence="1 2" key="1">
    <citation type="submission" date="2023-07" db="EMBL/GenBank/DDBJ databases">
        <title>Comparative genomics of wheat-associated soil bacteria to identify genetic determinants of phenazine resistance.</title>
        <authorList>
            <person name="Mouncey N."/>
        </authorList>
    </citation>
    <scope>NUCLEOTIDE SEQUENCE [LARGE SCALE GENOMIC DNA]</scope>
    <source>
        <strain evidence="1 2">V2I4</strain>
    </source>
</reference>
<comment type="caution">
    <text evidence="1">The sequence shown here is derived from an EMBL/GenBank/DDBJ whole genome shotgun (WGS) entry which is preliminary data.</text>
</comment>
<dbReference type="EMBL" id="JAUSZI010000002">
    <property type="protein sequence ID" value="MDQ1024584.1"/>
    <property type="molecule type" value="Genomic_DNA"/>
</dbReference>
<protein>
    <submittedName>
        <fullName evidence="1">Uncharacterized protein</fullName>
    </submittedName>
</protein>
<evidence type="ECO:0000313" key="1">
    <source>
        <dbReference type="EMBL" id="MDQ1024584.1"/>
    </source>
</evidence>
<gene>
    <name evidence="1" type="ORF">QF035_002166</name>
</gene>
<name>A0ABU0SM13_9ACTN</name>